<feature type="compositionally biased region" description="Gly residues" evidence="1">
    <location>
        <begin position="101"/>
        <end position="111"/>
    </location>
</feature>
<accession>B0X1W7</accession>
<dbReference type="EnsemblMetazoa" id="CPIJ013287-RA">
    <property type="protein sequence ID" value="CPIJ013287-PA"/>
    <property type="gene ID" value="CPIJ013287"/>
</dbReference>
<dbReference type="Proteomes" id="UP000002320">
    <property type="component" value="Unassembled WGS sequence"/>
</dbReference>
<organism>
    <name type="scientific">Culex quinquefasciatus</name>
    <name type="common">Southern house mosquito</name>
    <name type="synonym">Culex pungens</name>
    <dbReference type="NCBI Taxonomy" id="7176"/>
    <lineage>
        <taxon>Eukaryota</taxon>
        <taxon>Metazoa</taxon>
        <taxon>Ecdysozoa</taxon>
        <taxon>Arthropoda</taxon>
        <taxon>Hexapoda</taxon>
        <taxon>Insecta</taxon>
        <taxon>Pterygota</taxon>
        <taxon>Neoptera</taxon>
        <taxon>Endopterygota</taxon>
        <taxon>Diptera</taxon>
        <taxon>Nematocera</taxon>
        <taxon>Culicoidea</taxon>
        <taxon>Culicidae</taxon>
        <taxon>Culicinae</taxon>
        <taxon>Culicini</taxon>
        <taxon>Culex</taxon>
        <taxon>Culex</taxon>
    </lineage>
</organism>
<keyword evidence="2" id="KW-0436">Ligase</keyword>
<evidence type="ECO:0000256" key="1">
    <source>
        <dbReference type="SAM" id="MobiDB-lite"/>
    </source>
</evidence>
<dbReference type="InParanoid" id="B0X1W7"/>
<dbReference type="AlphaFoldDB" id="B0X1W7"/>
<dbReference type="KEGG" id="cqu:CpipJ_CPIJ013287"/>
<feature type="region of interest" description="Disordered" evidence="1">
    <location>
        <begin position="98"/>
        <end position="117"/>
    </location>
</feature>
<evidence type="ECO:0000313" key="4">
    <source>
        <dbReference type="Proteomes" id="UP000002320"/>
    </source>
</evidence>
<keyword evidence="4" id="KW-1185">Reference proteome</keyword>
<feature type="compositionally biased region" description="Polar residues" evidence="1">
    <location>
        <begin position="8"/>
        <end position="30"/>
    </location>
</feature>
<name>B0X1W7_CULQU</name>
<reference evidence="3" key="2">
    <citation type="submission" date="2020-05" db="UniProtKB">
        <authorList>
            <consortium name="EnsemblMetazoa"/>
        </authorList>
    </citation>
    <scope>IDENTIFICATION</scope>
    <source>
        <strain evidence="3">JHB</strain>
    </source>
</reference>
<protein>
    <submittedName>
        <fullName evidence="2 3">Ubiquitin-protein ligase</fullName>
    </submittedName>
</protein>
<proteinExistence type="predicted"/>
<feature type="region of interest" description="Disordered" evidence="1">
    <location>
        <begin position="1"/>
        <end position="49"/>
    </location>
</feature>
<evidence type="ECO:0000313" key="2">
    <source>
        <dbReference type="EMBL" id="EDS38897.1"/>
    </source>
</evidence>
<dbReference type="EMBL" id="DS232272">
    <property type="protein sequence ID" value="EDS38897.1"/>
    <property type="molecule type" value="Genomic_DNA"/>
</dbReference>
<dbReference type="VEuPathDB" id="VectorBase:CPIJ013287"/>
<reference evidence="2" key="1">
    <citation type="submission" date="2007-03" db="EMBL/GenBank/DDBJ databases">
        <title>Annotation of Culex pipiens quinquefasciatus.</title>
        <authorList>
            <consortium name="The Broad Institute Genome Sequencing Platform"/>
            <person name="Atkinson P.W."/>
            <person name="Hemingway J."/>
            <person name="Christensen B.M."/>
            <person name="Higgs S."/>
            <person name="Kodira C."/>
            <person name="Hannick L."/>
            <person name="Megy K."/>
            <person name="O'Leary S."/>
            <person name="Pearson M."/>
            <person name="Haas B.J."/>
            <person name="Mauceli E."/>
            <person name="Wortman J.R."/>
            <person name="Lee N.H."/>
            <person name="Guigo R."/>
            <person name="Stanke M."/>
            <person name="Alvarado L."/>
            <person name="Amedeo P."/>
            <person name="Antoine C.H."/>
            <person name="Arensburger P."/>
            <person name="Bidwell S.L."/>
            <person name="Crawford M."/>
            <person name="Camaro F."/>
            <person name="Devon K."/>
            <person name="Engels R."/>
            <person name="Hammond M."/>
            <person name="Howarth C."/>
            <person name="Koehrsen M."/>
            <person name="Lawson D."/>
            <person name="Montgomery P."/>
            <person name="Nene V."/>
            <person name="Nusbaum C."/>
            <person name="Puiu D."/>
            <person name="Romero-Severson J."/>
            <person name="Severson D.W."/>
            <person name="Shumway M."/>
            <person name="Sisk P."/>
            <person name="Stolte C."/>
            <person name="Zeng Q."/>
            <person name="Eisenstadt E."/>
            <person name="Fraser-Liggett C."/>
            <person name="Strausberg R."/>
            <person name="Galagan J."/>
            <person name="Birren B."/>
            <person name="Collins F.H."/>
        </authorList>
    </citation>
    <scope>NUCLEOTIDE SEQUENCE [LARGE SCALE GENOMIC DNA]</scope>
    <source>
        <strain evidence="2">JHB</strain>
    </source>
</reference>
<evidence type="ECO:0000313" key="3">
    <source>
        <dbReference type="EnsemblMetazoa" id="CPIJ013287-PA"/>
    </source>
</evidence>
<dbReference type="GO" id="GO:0016874">
    <property type="term" value="F:ligase activity"/>
    <property type="evidence" value="ECO:0007669"/>
    <property type="project" value="UniProtKB-KW"/>
</dbReference>
<sequence>MFCGGGPITNSGSACPYSLRNSTSTSQGSPSLLFAGSSKSSGSLDAKKKSSLLICSSPVDYLDEVKLRELTASSSIDRMLEKAPEDLKNLKKEDLRTLEGLGSGQGRGQCGGEATPV</sequence>
<dbReference type="HOGENOM" id="CLU_2087164_0_0_1"/>
<gene>
    <name evidence="3" type="primary">6046431</name>
    <name evidence="2" type="ORF">CpipJ_CPIJ013287</name>
</gene>